<name>A0A1G7I1H0_9BACL</name>
<reference evidence="1 2" key="1">
    <citation type="submission" date="2016-10" db="EMBL/GenBank/DDBJ databases">
        <authorList>
            <person name="de Groot N.N."/>
        </authorList>
    </citation>
    <scope>NUCLEOTIDE SEQUENCE [LARGE SCALE GENOMIC DNA]</scope>
    <source>
        <strain evidence="1 2">DSM 28129</strain>
    </source>
</reference>
<keyword evidence="1" id="KW-0436">Ligase</keyword>
<evidence type="ECO:0000313" key="1">
    <source>
        <dbReference type="EMBL" id="SDF06582.1"/>
    </source>
</evidence>
<keyword evidence="1" id="KW-0030">Aminoacyl-tRNA synthetase</keyword>
<keyword evidence="2" id="KW-1185">Reference proteome</keyword>
<dbReference type="AlphaFoldDB" id="A0A1G7I1H0"/>
<dbReference type="GO" id="GO:0004812">
    <property type="term" value="F:aminoacyl-tRNA ligase activity"/>
    <property type="evidence" value="ECO:0007669"/>
    <property type="project" value="UniProtKB-KW"/>
</dbReference>
<accession>A0A1G7I1H0</accession>
<dbReference type="EMBL" id="FNBG01000005">
    <property type="protein sequence ID" value="SDF06582.1"/>
    <property type="molecule type" value="Genomic_DNA"/>
</dbReference>
<protein>
    <submittedName>
        <fullName evidence="1">Tyrosyl-tRNA synthetase</fullName>
    </submittedName>
</protein>
<proteinExistence type="predicted"/>
<dbReference type="STRING" id="670482.SAMN04488542_105121"/>
<evidence type="ECO:0000313" key="2">
    <source>
        <dbReference type="Proteomes" id="UP000198972"/>
    </source>
</evidence>
<organism evidence="1 2">
    <name type="scientific">Fontibacillus panacisegetis</name>
    <dbReference type="NCBI Taxonomy" id="670482"/>
    <lineage>
        <taxon>Bacteria</taxon>
        <taxon>Bacillati</taxon>
        <taxon>Bacillota</taxon>
        <taxon>Bacilli</taxon>
        <taxon>Bacillales</taxon>
        <taxon>Paenibacillaceae</taxon>
        <taxon>Fontibacillus</taxon>
    </lineage>
</organism>
<sequence length="45" mass="5387">MKWDELTQVQREEVERQLKVISRGVVEIVPEDELKQKLMKSVSKF</sequence>
<gene>
    <name evidence="1" type="ORF">SAMN04488542_105121</name>
</gene>
<dbReference type="Proteomes" id="UP000198972">
    <property type="component" value="Unassembled WGS sequence"/>
</dbReference>